<organism evidence="1 2">
    <name type="scientific">Rhizopogon vinicolor AM-OR11-026</name>
    <dbReference type="NCBI Taxonomy" id="1314800"/>
    <lineage>
        <taxon>Eukaryota</taxon>
        <taxon>Fungi</taxon>
        <taxon>Dikarya</taxon>
        <taxon>Basidiomycota</taxon>
        <taxon>Agaricomycotina</taxon>
        <taxon>Agaricomycetes</taxon>
        <taxon>Agaricomycetidae</taxon>
        <taxon>Boletales</taxon>
        <taxon>Suillineae</taxon>
        <taxon>Rhizopogonaceae</taxon>
        <taxon>Rhizopogon</taxon>
    </lineage>
</organism>
<proteinExistence type="predicted"/>
<gene>
    <name evidence="1" type="ORF">K503DRAFT_696673</name>
</gene>
<dbReference type="OrthoDB" id="2416294at2759"/>
<accession>A0A1B7MSL4</accession>
<protein>
    <submittedName>
        <fullName evidence="1">Uncharacterized protein</fullName>
    </submittedName>
</protein>
<dbReference type="InParanoid" id="A0A1B7MSL4"/>
<dbReference type="Proteomes" id="UP000092154">
    <property type="component" value="Unassembled WGS sequence"/>
</dbReference>
<reference evidence="1 2" key="1">
    <citation type="submission" date="2016-06" db="EMBL/GenBank/DDBJ databases">
        <title>Comparative genomics of the ectomycorrhizal sister species Rhizopogon vinicolor and Rhizopogon vesiculosus (Basidiomycota: Boletales) reveals a divergence of the mating type B locus.</title>
        <authorList>
            <consortium name="DOE Joint Genome Institute"/>
            <person name="Mujic A.B."/>
            <person name="Kuo A."/>
            <person name="Tritt A."/>
            <person name="Lipzen A."/>
            <person name="Chen C."/>
            <person name="Johnson J."/>
            <person name="Sharma A."/>
            <person name="Barry K."/>
            <person name="Grigoriev I.V."/>
            <person name="Spatafora J.W."/>
        </authorList>
    </citation>
    <scope>NUCLEOTIDE SEQUENCE [LARGE SCALE GENOMIC DNA]</scope>
    <source>
        <strain evidence="1 2">AM-OR11-026</strain>
    </source>
</reference>
<keyword evidence="2" id="KW-1185">Reference proteome</keyword>
<dbReference type="AlphaFoldDB" id="A0A1B7MSL4"/>
<evidence type="ECO:0000313" key="2">
    <source>
        <dbReference type="Proteomes" id="UP000092154"/>
    </source>
</evidence>
<name>A0A1B7MSL4_9AGAM</name>
<evidence type="ECO:0000313" key="1">
    <source>
        <dbReference type="EMBL" id="OAX35609.1"/>
    </source>
</evidence>
<sequence length="61" mass="7036">MTFIITPNHDSSRFSTRSLRFMDAYYRGLDGKQAVWTSKQYQGHCVLPKTILADLETVNLL</sequence>
<dbReference type="STRING" id="1314800.A0A1B7MSL4"/>
<dbReference type="EMBL" id="KV448483">
    <property type="protein sequence ID" value="OAX35609.1"/>
    <property type="molecule type" value="Genomic_DNA"/>
</dbReference>